<comment type="function">
    <text evidence="9">Catalyzes the NADPH-dependent rearrangement and reduction of 1-deoxy-D-xylulose-5-phosphate (DXP) to 2-C-methyl-D-erythritol 4-phosphate (MEP).</text>
</comment>
<dbReference type="Pfam" id="PF02670">
    <property type="entry name" value="DXP_reductoisom"/>
    <property type="match status" value="1"/>
</dbReference>
<dbReference type="SUPFAM" id="SSF55347">
    <property type="entry name" value="Glyceraldehyde-3-phosphate dehydrogenase-like, C-terminal domain"/>
    <property type="match status" value="1"/>
</dbReference>
<name>A0ABV7ZF74_9HELI</name>
<proteinExistence type="inferred from homology"/>
<keyword evidence="4 9" id="KW-0521">NADP</keyword>
<accession>A0ABV7ZF74</accession>
<evidence type="ECO:0000256" key="9">
    <source>
        <dbReference type="HAMAP-Rule" id="MF_00183"/>
    </source>
</evidence>
<feature type="binding site" evidence="9">
    <location>
        <position position="196"/>
    </location>
    <ligand>
        <name>NADPH</name>
        <dbReference type="ChEBI" id="CHEBI:57783"/>
    </ligand>
</feature>
<dbReference type="HAMAP" id="MF_00183">
    <property type="entry name" value="DXP_reductoisom"/>
    <property type="match status" value="1"/>
</dbReference>
<feature type="domain" description="1-deoxy-D-xylulose 5-phosphate reductoisomerase N-terminal" evidence="10">
    <location>
        <begin position="8"/>
        <end position="129"/>
    </location>
</feature>
<dbReference type="Pfam" id="PF13288">
    <property type="entry name" value="DXPR_C"/>
    <property type="match status" value="1"/>
</dbReference>
<dbReference type="GO" id="GO:0030604">
    <property type="term" value="F:1-deoxy-D-xylulose-5-phosphate reductoisomerase activity"/>
    <property type="evidence" value="ECO:0007669"/>
    <property type="project" value="UniProtKB-EC"/>
</dbReference>
<evidence type="ECO:0000313" key="14">
    <source>
        <dbReference type="Proteomes" id="UP001595783"/>
    </source>
</evidence>
<keyword evidence="7 9" id="KW-0414">Isoprene biosynthesis</keyword>
<comment type="caution">
    <text evidence="9">Lacks conserved residue(s) required for the propagation of feature annotation.</text>
</comment>
<evidence type="ECO:0000259" key="10">
    <source>
        <dbReference type="Pfam" id="PF02670"/>
    </source>
</evidence>
<dbReference type="InterPro" id="IPR013644">
    <property type="entry name" value="DXP_reductoisomerase_C"/>
</dbReference>
<feature type="binding site" evidence="9">
    <location>
        <position position="123"/>
    </location>
    <ligand>
        <name>NADPH</name>
        <dbReference type="ChEBI" id="CHEBI:57783"/>
    </ligand>
</feature>
<evidence type="ECO:0000259" key="12">
    <source>
        <dbReference type="Pfam" id="PF13288"/>
    </source>
</evidence>
<comment type="cofactor">
    <cofactor evidence="9">
        <name>Mg(2+)</name>
        <dbReference type="ChEBI" id="CHEBI:18420"/>
    </cofactor>
    <cofactor evidence="9">
        <name>Mn(2+)</name>
        <dbReference type="ChEBI" id="CHEBI:29035"/>
    </cofactor>
</comment>
<feature type="binding site" evidence="9">
    <location>
        <position position="190"/>
    </location>
    <ligand>
        <name>1-deoxy-D-xylulose 5-phosphate</name>
        <dbReference type="ChEBI" id="CHEBI:57792"/>
    </ligand>
</feature>
<evidence type="ECO:0000256" key="8">
    <source>
        <dbReference type="ARBA" id="ARBA00048543"/>
    </source>
</evidence>
<feature type="domain" description="1-deoxy-D-xylulose 5-phosphate reductoisomerase C-terminal" evidence="11">
    <location>
        <begin position="137"/>
        <end position="220"/>
    </location>
</feature>
<comment type="pathway">
    <text evidence="1 9">Isoprenoid biosynthesis; isopentenyl diphosphate biosynthesis via DXP pathway; isopentenyl diphosphate from 1-deoxy-D-xylulose 5-phosphate: step 1/6.</text>
</comment>
<keyword evidence="14" id="KW-1185">Reference proteome</keyword>
<dbReference type="PIRSF" id="PIRSF006205">
    <property type="entry name" value="Dxp_reductismrs"/>
    <property type="match status" value="1"/>
</dbReference>
<comment type="catalytic activity">
    <reaction evidence="8">
        <text>2-C-methyl-D-erythritol 4-phosphate + NADP(+) = 1-deoxy-D-xylulose 5-phosphate + NADPH + H(+)</text>
        <dbReference type="Rhea" id="RHEA:13717"/>
        <dbReference type="ChEBI" id="CHEBI:15378"/>
        <dbReference type="ChEBI" id="CHEBI:57783"/>
        <dbReference type="ChEBI" id="CHEBI:57792"/>
        <dbReference type="ChEBI" id="CHEBI:58262"/>
        <dbReference type="ChEBI" id="CHEBI:58349"/>
        <dbReference type="EC" id="1.1.1.267"/>
    </reaction>
    <physiologicalReaction direction="right-to-left" evidence="8">
        <dbReference type="Rhea" id="RHEA:13719"/>
    </physiologicalReaction>
</comment>
<dbReference type="InterPro" id="IPR026877">
    <property type="entry name" value="DXPR_C"/>
</dbReference>
<feature type="binding site" evidence="9">
    <location>
        <position position="141"/>
    </location>
    <ligand>
        <name>Mn(2+)</name>
        <dbReference type="ChEBI" id="CHEBI:29035"/>
    </ligand>
</feature>
<feature type="binding site" evidence="9">
    <location>
        <position position="121"/>
    </location>
    <ligand>
        <name>NADPH</name>
        <dbReference type="ChEBI" id="CHEBI:57783"/>
    </ligand>
</feature>
<dbReference type="EC" id="1.1.1.267" evidence="9"/>
<dbReference type="SUPFAM" id="SSF69055">
    <property type="entry name" value="1-deoxy-D-xylulose-5-phosphate reductoisomerase, C-terminal domain"/>
    <property type="match status" value="1"/>
</dbReference>
<evidence type="ECO:0000256" key="4">
    <source>
        <dbReference type="ARBA" id="ARBA00022857"/>
    </source>
</evidence>
<feature type="binding site" evidence="9">
    <location>
        <position position="14"/>
    </location>
    <ligand>
        <name>NADPH</name>
        <dbReference type="ChEBI" id="CHEBI:57783"/>
    </ligand>
</feature>
<dbReference type="InterPro" id="IPR036169">
    <property type="entry name" value="DXPR_C_sf"/>
</dbReference>
<dbReference type="Gene3D" id="1.10.1740.10">
    <property type="match status" value="1"/>
</dbReference>
<evidence type="ECO:0000256" key="5">
    <source>
        <dbReference type="ARBA" id="ARBA00023002"/>
    </source>
</evidence>
<feature type="binding site" evidence="9">
    <location>
        <position position="39"/>
    </location>
    <ligand>
        <name>NADPH</name>
        <dbReference type="ChEBI" id="CHEBI:57783"/>
    </ligand>
</feature>
<feature type="binding site" evidence="9">
    <location>
        <position position="143"/>
    </location>
    <ligand>
        <name>1-deoxy-D-xylulose 5-phosphate</name>
        <dbReference type="ChEBI" id="CHEBI:57792"/>
    </ligand>
</feature>
<evidence type="ECO:0000256" key="2">
    <source>
        <dbReference type="ARBA" id="ARBA00006825"/>
    </source>
</evidence>
<dbReference type="RefSeq" id="WP_382262341.1">
    <property type="nucleotide sequence ID" value="NZ_FZMF01000005.1"/>
</dbReference>
<feature type="binding site" evidence="9">
    <location>
        <position position="38"/>
    </location>
    <ligand>
        <name>NADPH</name>
        <dbReference type="ChEBI" id="CHEBI:57783"/>
    </ligand>
</feature>
<feature type="binding site" evidence="9">
    <location>
        <position position="212"/>
    </location>
    <ligand>
        <name>Mn(2+)</name>
        <dbReference type="ChEBI" id="CHEBI:29035"/>
    </ligand>
</feature>
<dbReference type="EMBL" id="JBHRZO010000006">
    <property type="protein sequence ID" value="MFC3847214.1"/>
    <property type="molecule type" value="Genomic_DNA"/>
</dbReference>
<feature type="binding site" evidence="9">
    <location>
        <position position="208"/>
    </location>
    <ligand>
        <name>1-deoxy-D-xylulose 5-phosphate</name>
        <dbReference type="ChEBI" id="CHEBI:57792"/>
    </ligand>
</feature>
<keyword evidence="3 9" id="KW-0479">Metal-binding</keyword>
<feature type="binding site" evidence="9">
    <location>
        <position position="122"/>
    </location>
    <ligand>
        <name>1-deoxy-D-xylulose 5-phosphate</name>
        <dbReference type="ChEBI" id="CHEBI:57792"/>
    </ligand>
</feature>
<feature type="binding site" evidence="9">
    <location>
        <position position="212"/>
    </location>
    <ligand>
        <name>1-deoxy-D-xylulose 5-phosphate</name>
        <dbReference type="ChEBI" id="CHEBI:57792"/>
    </ligand>
</feature>
<reference evidence="14" key="1">
    <citation type="journal article" date="2019" name="Int. J. Syst. Evol. Microbiol.">
        <title>The Global Catalogue of Microorganisms (GCM) 10K type strain sequencing project: providing services to taxonomists for standard genome sequencing and annotation.</title>
        <authorList>
            <consortium name="The Broad Institute Genomics Platform"/>
            <consortium name="The Broad Institute Genome Sequencing Center for Infectious Disease"/>
            <person name="Wu L."/>
            <person name="Ma J."/>
        </authorList>
    </citation>
    <scope>NUCLEOTIDE SEQUENCE [LARGE SCALE GENOMIC DNA]</scope>
    <source>
        <strain evidence="14">CCUG 53816</strain>
    </source>
</reference>
<dbReference type="Gene3D" id="3.40.50.720">
    <property type="entry name" value="NAD(P)-binding Rossmann-like Domain"/>
    <property type="match status" value="1"/>
</dbReference>
<comment type="similarity">
    <text evidence="2 9">Belongs to the DXR family.</text>
</comment>
<dbReference type="NCBIfam" id="TIGR00243">
    <property type="entry name" value="Dxr"/>
    <property type="match status" value="1"/>
</dbReference>
<feature type="binding site" evidence="9">
    <location>
        <position position="167"/>
    </location>
    <ligand>
        <name>1-deoxy-D-xylulose 5-phosphate</name>
        <dbReference type="ChEBI" id="CHEBI:57792"/>
    </ligand>
</feature>
<evidence type="ECO:0000256" key="6">
    <source>
        <dbReference type="ARBA" id="ARBA00023211"/>
    </source>
</evidence>
<feature type="binding site" evidence="9">
    <location>
        <position position="142"/>
    </location>
    <ligand>
        <name>1-deoxy-D-xylulose 5-phosphate</name>
        <dbReference type="ChEBI" id="CHEBI:57792"/>
    </ligand>
</feature>
<evidence type="ECO:0000313" key="13">
    <source>
        <dbReference type="EMBL" id="MFC3847214.1"/>
    </source>
</evidence>
<feature type="binding site" evidence="9">
    <location>
        <position position="143"/>
    </location>
    <ligand>
        <name>Mn(2+)</name>
        <dbReference type="ChEBI" id="CHEBI:29035"/>
    </ligand>
</feature>
<feature type="binding site" evidence="9">
    <location>
        <position position="15"/>
    </location>
    <ligand>
        <name>NADPH</name>
        <dbReference type="ChEBI" id="CHEBI:57783"/>
    </ligand>
</feature>
<dbReference type="Proteomes" id="UP001595783">
    <property type="component" value="Unassembled WGS sequence"/>
</dbReference>
<dbReference type="SUPFAM" id="SSF51735">
    <property type="entry name" value="NAD(P)-binding Rossmann-fold domains"/>
    <property type="match status" value="1"/>
</dbReference>
<feature type="domain" description="DXP reductoisomerase C-terminal" evidence="12">
    <location>
        <begin position="250"/>
        <end position="368"/>
    </location>
</feature>
<dbReference type="Pfam" id="PF08436">
    <property type="entry name" value="DXP_redisom_C"/>
    <property type="match status" value="1"/>
</dbReference>
<comment type="caution">
    <text evidence="13">The sequence shown here is derived from an EMBL/GenBank/DDBJ whole genome shotgun (WGS) entry which is preliminary data.</text>
</comment>
<feature type="binding site" evidence="9">
    <location>
        <position position="17"/>
    </location>
    <ligand>
        <name>NADPH</name>
        <dbReference type="ChEBI" id="CHEBI:57783"/>
    </ligand>
</feature>
<dbReference type="PANTHER" id="PTHR30525:SF0">
    <property type="entry name" value="1-DEOXY-D-XYLULOSE 5-PHOSPHATE REDUCTOISOMERASE, CHLOROPLASTIC"/>
    <property type="match status" value="1"/>
</dbReference>
<evidence type="ECO:0000256" key="3">
    <source>
        <dbReference type="ARBA" id="ARBA00022723"/>
    </source>
</evidence>
<evidence type="ECO:0000256" key="1">
    <source>
        <dbReference type="ARBA" id="ARBA00005094"/>
    </source>
</evidence>
<evidence type="ECO:0000259" key="11">
    <source>
        <dbReference type="Pfam" id="PF08436"/>
    </source>
</evidence>
<gene>
    <name evidence="9 13" type="primary">dxr</name>
    <name evidence="13" type="ORF">ACFOPX_01510</name>
</gene>
<evidence type="ECO:0000256" key="7">
    <source>
        <dbReference type="ARBA" id="ARBA00023229"/>
    </source>
</evidence>
<feature type="binding site" evidence="9">
    <location>
        <position position="40"/>
    </location>
    <ligand>
        <name>NADPH</name>
        <dbReference type="ChEBI" id="CHEBI:57783"/>
    </ligand>
</feature>
<dbReference type="InterPro" id="IPR013512">
    <property type="entry name" value="DXP_reductoisomerase_N"/>
</dbReference>
<dbReference type="InterPro" id="IPR003821">
    <property type="entry name" value="DXP_reductoisomerase"/>
</dbReference>
<sequence>MSSLSEAVVILGSTGSIGTQALEVAQLLGVRLEALSAGRNEELLLQQIHAHKPQKVFLPQPSRAFVQALPKEVVLFQGTHGLEEMLGACCSHLVLNALSGFAGLQPTLSTLQQGKTLALANKESLVVAGWLLPTQNMIPIDSEHFGLWSLLKQRSISEVQTLYLGASGGALRDLDPEQIPHQSLEKVLKHPNWSMGMHITINAANMLNKLFEVLETRWLFGISAIDAYIERTSSVHALVRFKDQSLHAQLATPDMKLPIAHALAPKLAPKLASIAPLDLCALPPLRFEPIDTRKYPLWALKDTLLQNPKLGVVLNASAEAACQAFIEGKIAFGQIVQVVEQSLARFESACRGLSHLEDIYHLDAQVRASIAV</sequence>
<feature type="binding site" evidence="9">
    <location>
        <position position="16"/>
    </location>
    <ligand>
        <name>NADPH</name>
        <dbReference type="ChEBI" id="CHEBI:57783"/>
    </ligand>
</feature>
<dbReference type="PANTHER" id="PTHR30525">
    <property type="entry name" value="1-DEOXY-D-XYLULOSE 5-PHOSPHATE REDUCTOISOMERASE"/>
    <property type="match status" value="1"/>
</dbReference>
<keyword evidence="6 9" id="KW-0464">Manganese</keyword>
<protein>
    <recommendedName>
        <fullName evidence="9">1-deoxy-D-xylulose 5-phosphate reductoisomerase</fullName>
        <shortName evidence="9">DXP reductoisomerase</shortName>
        <ecNumber evidence="9">1.1.1.267</ecNumber>
    </recommendedName>
    <alternativeName>
        <fullName evidence="9">1-deoxyxylulose-5-phosphate reductoisomerase</fullName>
    </alternativeName>
    <alternativeName>
        <fullName evidence="9">2-C-methyl-D-erythritol 4-phosphate synthase</fullName>
    </alternativeName>
</protein>
<keyword evidence="5 9" id="KW-0560">Oxidoreductase</keyword>
<organism evidence="13 14">
    <name type="scientific">Helicobacter baculiformis</name>
    <dbReference type="NCBI Taxonomy" id="427351"/>
    <lineage>
        <taxon>Bacteria</taxon>
        <taxon>Pseudomonadati</taxon>
        <taxon>Campylobacterota</taxon>
        <taxon>Epsilonproteobacteria</taxon>
        <taxon>Campylobacterales</taxon>
        <taxon>Helicobacteraceae</taxon>
        <taxon>Helicobacter</taxon>
    </lineage>
</organism>
<dbReference type="InterPro" id="IPR036291">
    <property type="entry name" value="NAD(P)-bd_dom_sf"/>
</dbReference>
<feature type="binding site" evidence="9">
    <location>
        <position position="209"/>
    </location>
    <ligand>
        <name>1-deoxy-D-xylulose 5-phosphate</name>
        <dbReference type="ChEBI" id="CHEBI:57792"/>
    </ligand>
</feature>
<keyword evidence="9" id="KW-0460">Magnesium</keyword>